<accession>A0AAV6VQC2</accession>
<evidence type="ECO:0000259" key="1">
    <source>
        <dbReference type="PROSITE" id="PS50017"/>
    </source>
</evidence>
<dbReference type="InterPro" id="IPR000488">
    <property type="entry name" value="Death_dom"/>
</dbReference>
<keyword evidence="3" id="KW-1185">Reference proteome</keyword>
<proteinExistence type="predicted"/>
<dbReference type="Gene3D" id="1.10.533.10">
    <property type="entry name" value="Death Domain, Fas"/>
    <property type="match status" value="1"/>
</dbReference>
<dbReference type="CDD" id="cd01670">
    <property type="entry name" value="Death"/>
    <property type="match status" value="1"/>
</dbReference>
<protein>
    <recommendedName>
        <fullName evidence="1">Death domain-containing protein</fullName>
    </recommendedName>
</protein>
<gene>
    <name evidence="2" type="ORF">JTE90_001812</name>
</gene>
<dbReference type="EMBL" id="JAFNEN010000033">
    <property type="protein sequence ID" value="KAG8199017.1"/>
    <property type="molecule type" value="Genomic_DNA"/>
</dbReference>
<name>A0AAV6VQC2_9ARAC</name>
<evidence type="ECO:0000313" key="2">
    <source>
        <dbReference type="EMBL" id="KAG8199017.1"/>
    </source>
</evidence>
<dbReference type="PROSITE" id="PS50017">
    <property type="entry name" value="DEATH_DOMAIN"/>
    <property type="match status" value="1"/>
</dbReference>
<organism evidence="2 3">
    <name type="scientific">Oedothorax gibbosus</name>
    <dbReference type="NCBI Taxonomy" id="931172"/>
    <lineage>
        <taxon>Eukaryota</taxon>
        <taxon>Metazoa</taxon>
        <taxon>Ecdysozoa</taxon>
        <taxon>Arthropoda</taxon>
        <taxon>Chelicerata</taxon>
        <taxon>Arachnida</taxon>
        <taxon>Araneae</taxon>
        <taxon>Araneomorphae</taxon>
        <taxon>Entelegynae</taxon>
        <taxon>Araneoidea</taxon>
        <taxon>Linyphiidae</taxon>
        <taxon>Erigoninae</taxon>
        <taxon>Oedothorax</taxon>
    </lineage>
</organism>
<dbReference type="Pfam" id="PF00531">
    <property type="entry name" value="Death"/>
    <property type="match status" value="1"/>
</dbReference>
<dbReference type="AlphaFoldDB" id="A0AAV6VQC2"/>
<dbReference type="Proteomes" id="UP000827092">
    <property type="component" value="Unassembled WGS sequence"/>
</dbReference>
<sequence length="210" mass="24202">MEKVKDYFSRNINSKRSLAKVKHLKDVFQLLEKRNFLNSKNVKLIQNLGDLLENEKINELVHTYQKLCLDDEFEAVPCAVCGNCFPNTEEPLGEHQNSNFNDMNNYEADTELCQAMDNIASNIGALKIGAKWGVLARALEIKEFQYDICTKTYPNDTVKQARMALQFWFEENKENANLQRLDKALEARLCKKAGFGVHLRLPIITRVPQF</sequence>
<reference evidence="2 3" key="1">
    <citation type="journal article" date="2022" name="Nat. Ecol. Evol.">
        <title>A masculinizing supergene underlies an exaggerated male reproductive morph in a spider.</title>
        <authorList>
            <person name="Hendrickx F."/>
            <person name="De Corte Z."/>
            <person name="Sonet G."/>
            <person name="Van Belleghem S.M."/>
            <person name="Kostlbacher S."/>
            <person name="Vangestel C."/>
        </authorList>
    </citation>
    <scope>NUCLEOTIDE SEQUENCE [LARGE SCALE GENOMIC DNA]</scope>
    <source>
        <strain evidence="2">W744_W776</strain>
    </source>
</reference>
<comment type="caution">
    <text evidence="2">The sequence shown here is derived from an EMBL/GenBank/DDBJ whole genome shotgun (WGS) entry which is preliminary data.</text>
</comment>
<evidence type="ECO:0000313" key="3">
    <source>
        <dbReference type="Proteomes" id="UP000827092"/>
    </source>
</evidence>
<dbReference type="SUPFAM" id="SSF47986">
    <property type="entry name" value="DEATH domain"/>
    <property type="match status" value="1"/>
</dbReference>
<dbReference type="GO" id="GO:0007165">
    <property type="term" value="P:signal transduction"/>
    <property type="evidence" value="ECO:0007669"/>
    <property type="project" value="InterPro"/>
</dbReference>
<feature type="domain" description="Death" evidence="1">
    <location>
        <begin position="128"/>
        <end position="186"/>
    </location>
</feature>
<dbReference type="InterPro" id="IPR011029">
    <property type="entry name" value="DEATH-like_dom_sf"/>
</dbReference>